<keyword evidence="6 8" id="KW-0040">ANK repeat</keyword>
<keyword evidence="7" id="KW-0472">Membrane</keyword>
<keyword evidence="4" id="KW-0677">Repeat</keyword>
<evidence type="ECO:0000313" key="9">
    <source>
        <dbReference type="EMBL" id="UYV78475.1"/>
    </source>
</evidence>
<keyword evidence="5" id="KW-0800">Toxin</keyword>
<gene>
    <name evidence="9" type="ORF">LAZ67_16001636</name>
</gene>
<evidence type="ECO:0000256" key="5">
    <source>
        <dbReference type="ARBA" id="ARBA00023028"/>
    </source>
</evidence>
<evidence type="ECO:0008006" key="11">
    <source>
        <dbReference type="Google" id="ProtNLM"/>
    </source>
</evidence>
<keyword evidence="5" id="KW-0638">Presynaptic neurotoxin</keyword>
<evidence type="ECO:0000256" key="8">
    <source>
        <dbReference type="PROSITE-ProRule" id="PRU00023"/>
    </source>
</evidence>
<keyword evidence="2" id="KW-0268">Exocytosis</keyword>
<dbReference type="Pfam" id="PF12796">
    <property type="entry name" value="Ank_2"/>
    <property type="match status" value="2"/>
</dbReference>
<dbReference type="InterPro" id="IPR002110">
    <property type="entry name" value="Ankyrin_rpt"/>
</dbReference>
<evidence type="ECO:0000256" key="1">
    <source>
        <dbReference type="ARBA" id="ARBA00004175"/>
    </source>
</evidence>
<evidence type="ECO:0000256" key="7">
    <source>
        <dbReference type="ARBA" id="ARBA00023298"/>
    </source>
</evidence>
<reference evidence="9 10" key="1">
    <citation type="submission" date="2022-01" db="EMBL/GenBank/DDBJ databases">
        <title>A chromosomal length assembly of Cordylochernes scorpioides.</title>
        <authorList>
            <person name="Zeh D."/>
            <person name="Zeh J."/>
        </authorList>
    </citation>
    <scope>NUCLEOTIDE SEQUENCE [LARGE SCALE GENOMIC DNA]</scope>
    <source>
        <strain evidence="9">IN4F17</strain>
        <tissue evidence="9">Whole Body</tissue>
    </source>
</reference>
<keyword evidence="7" id="KW-1053">Target membrane</keyword>
<feature type="repeat" description="ANK" evidence="8">
    <location>
        <begin position="33"/>
        <end position="53"/>
    </location>
</feature>
<dbReference type="SMART" id="SM00248">
    <property type="entry name" value="ANK"/>
    <property type="match status" value="6"/>
</dbReference>
<dbReference type="InterPro" id="IPR050663">
    <property type="entry name" value="Ankyrin-SOCS_Box"/>
</dbReference>
<feature type="repeat" description="ANK" evidence="8">
    <location>
        <begin position="164"/>
        <end position="196"/>
    </location>
</feature>
<dbReference type="EMBL" id="CP092878">
    <property type="protein sequence ID" value="UYV78475.1"/>
    <property type="molecule type" value="Genomic_DNA"/>
</dbReference>
<keyword evidence="5" id="KW-0528">Neurotoxin</keyword>
<comment type="subcellular location">
    <subcellularLocation>
        <location evidence="1">Target cell membrane</location>
    </subcellularLocation>
</comment>
<evidence type="ECO:0000256" key="4">
    <source>
        <dbReference type="ARBA" id="ARBA00022737"/>
    </source>
</evidence>
<evidence type="ECO:0000256" key="3">
    <source>
        <dbReference type="ARBA" id="ARBA00022537"/>
    </source>
</evidence>
<dbReference type="Gene3D" id="1.25.40.20">
    <property type="entry name" value="Ankyrin repeat-containing domain"/>
    <property type="match status" value="2"/>
</dbReference>
<dbReference type="PROSITE" id="PS50297">
    <property type="entry name" value="ANK_REP_REGION"/>
    <property type="match status" value="2"/>
</dbReference>
<dbReference type="PANTHER" id="PTHR24193">
    <property type="entry name" value="ANKYRIN REPEAT PROTEIN"/>
    <property type="match status" value="1"/>
</dbReference>
<dbReference type="PANTHER" id="PTHR24193:SF121">
    <property type="entry name" value="ADA2A-CONTAINING COMPLEX COMPONENT 3, ISOFORM D"/>
    <property type="match status" value="1"/>
</dbReference>
<keyword evidence="10" id="KW-1185">Reference proteome</keyword>
<evidence type="ECO:0000313" key="10">
    <source>
        <dbReference type="Proteomes" id="UP001235939"/>
    </source>
</evidence>
<dbReference type="PROSITE" id="PS50088">
    <property type="entry name" value="ANK_REPEAT"/>
    <property type="match status" value="4"/>
</dbReference>
<protein>
    <recommendedName>
        <fullName evidence="11">Ankyrin repeat protein</fullName>
    </recommendedName>
</protein>
<sequence length="321" mass="37000">MALSLHLEVSNGNIEKVKELIEAGTCINLQDENKNTPIHLASFYGNLDIVRYLKRDPLKYAIEDYKISIASYLISVGADVNIKDSDNRSPLLYAIRYSLRYIFKISFLEYKKLISELIEAGSDINSQDILGNTPFIELLEIIYDRELFELFIEKGADIHAKKINGANTLMIAARNGNIEHFNYLLNAGVDINHSDRNGNTTFFYAAEARCPKILNYFSLNLGLTLMSEMPRTPNKRASLLCNNTTGIRQELDSEISWYKWNIDKYADMIEELFTEDKKRARLLQKWNIIMQEQRFKMTTVTVRLLIASHLSDDHLEMVCKH</sequence>
<feature type="repeat" description="ANK" evidence="8">
    <location>
        <begin position="1"/>
        <end position="32"/>
    </location>
</feature>
<dbReference type="Proteomes" id="UP001235939">
    <property type="component" value="Chromosome 16"/>
</dbReference>
<dbReference type="PRINTS" id="PR01415">
    <property type="entry name" value="ANKYRIN"/>
</dbReference>
<evidence type="ECO:0000256" key="6">
    <source>
        <dbReference type="ARBA" id="ARBA00023043"/>
    </source>
</evidence>
<proteinExistence type="predicted"/>
<evidence type="ECO:0000256" key="2">
    <source>
        <dbReference type="ARBA" id="ARBA00022483"/>
    </source>
</evidence>
<dbReference type="SUPFAM" id="SSF48403">
    <property type="entry name" value="Ankyrin repeat"/>
    <property type="match status" value="1"/>
</dbReference>
<accession>A0ABY6LBB9</accession>
<keyword evidence="3" id="KW-1052">Target cell membrane</keyword>
<feature type="repeat" description="ANK" evidence="8">
    <location>
        <begin position="53"/>
        <end position="85"/>
    </location>
</feature>
<name>A0ABY6LBB9_9ARAC</name>
<organism evidence="9 10">
    <name type="scientific">Cordylochernes scorpioides</name>
    <dbReference type="NCBI Taxonomy" id="51811"/>
    <lineage>
        <taxon>Eukaryota</taxon>
        <taxon>Metazoa</taxon>
        <taxon>Ecdysozoa</taxon>
        <taxon>Arthropoda</taxon>
        <taxon>Chelicerata</taxon>
        <taxon>Arachnida</taxon>
        <taxon>Pseudoscorpiones</taxon>
        <taxon>Cheliferoidea</taxon>
        <taxon>Chernetidae</taxon>
        <taxon>Cordylochernes</taxon>
    </lineage>
</organism>
<dbReference type="InterPro" id="IPR036770">
    <property type="entry name" value="Ankyrin_rpt-contain_sf"/>
</dbReference>